<dbReference type="InterPro" id="IPR050688">
    <property type="entry name" value="Zinc_finger/UBP_domain"/>
</dbReference>
<organism evidence="11 12">
    <name type="scientific">Leptosia nina</name>
    <dbReference type="NCBI Taxonomy" id="320188"/>
    <lineage>
        <taxon>Eukaryota</taxon>
        <taxon>Metazoa</taxon>
        <taxon>Ecdysozoa</taxon>
        <taxon>Arthropoda</taxon>
        <taxon>Hexapoda</taxon>
        <taxon>Insecta</taxon>
        <taxon>Pterygota</taxon>
        <taxon>Neoptera</taxon>
        <taxon>Endopterygota</taxon>
        <taxon>Lepidoptera</taxon>
        <taxon>Glossata</taxon>
        <taxon>Ditrysia</taxon>
        <taxon>Papilionoidea</taxon>
        <taxon>Pieridae</taxon>
        <taxon>Pierinae</taxon>
        <taxon>Leptosia</taxon>
    </lineage>
</organism>
<dbReference type="InterPro" id="IPR013087">
    <property type="entry name" value="Znf_C2H2_type"/>
</dbReference>
<dbReference type="SMART" id="SM00980">
    <property type="entry name" value="THAP"/>
    <property type="match status" value="1"/>
</dbReference>
<dbReference type="GO" id="GO:0045944">
    <property type="term" value="P:positive regulation of transcription by RNA polymerase II"/>
    <property type="evidence" value="ECO:0007669"/>
    <property type="project" value="TreeGrafter"/>
</dbReference>
<evidence type="ECO:0000259" key="9">
    <source>
        <dbReference type="PROSITE" id="PS50157"/>
    </source>
</evidence>
<feature type="region of interest" description="Disordered" evidence="8">
    <location>
        <begin position="79"/>
        <end position="139"/>
    </location>
</feature>
<keyword evidence="1" id="KW-0479">Metal-binding</keyword>
<gene>
    <name evidence="11" type="ORF">LNINA_LOCUS13381</name>
</gene>
<dbReference type="InterPro" id="IPR006612">
    <property type="entry name" value="THAP_Znf"/>
</dbReference>
<dbReference type="Proteomes" id="UP001497472">
    <property type="component" value="Unassembled WGS sequence"/>
</dbReference>
<dbReference type="Gene3D" id="3.30.160.60">
    <property type="entry name" value="Classic Zinc Finger"/>
    <property type="match status" value="2"/>
</dbReference>
<accession>A0AAV1K1E5</accession>
<dbReference type="PROSITE" id="PS50157">
    <property type="entry name" value="ZINC_FINGER_C2H2_2"/>
    <property type="match status" value="1"/>
</dbReference>
<dbReference type="GO" id="GO:0005634">
    <property type="term" value="C:nucleus"/>
    <property type="evidence" value="ECO:0007669"/>
    <property type="project" value="TreeGrafter"/>
</dbReference>
<evidence type="ECO:0000313" key="12">
    <source>
        <dbReference type="Proteomes" id="UP001497472"/>
    </source>
</evidence>
<dbReference type="SMART" id="SM00692">
    <property type="entry name" value="DM3"/>
    <property type="match status" value="1"/>
</dbReference>
<evidence type="ECO:0000256" key="3">
    <source>
        <dbReference type="ARBA" id="ARBA00022771"/>
    </source>
</evidence>
<sequence length="485" mass="55466">MVDQCCVDGCLSYKEDINYYKLPVSRTLRKRWLEAIKSTMKLTDDAVVCSRHFQDEQYMFVRGKRRLKPKVVPCVFEEKEKSETEKDETEAKCETAVDNQNEKNDGEGKESKGEEENVTVPEPCHSSPKEDKNLVPDLEFSPNKDIEDILTNYHIKQIRPLSQITAEREVSVSEKDKPSEGDSNKEIDQGNVENVALDPKYVEISVGEVGQDQPNEDCLMLLENVQVEIDPALFPELEQDQSIEEIDLDQEDNSSDCIDLGEKKDAPISLLSSSDEDDVIIQEPKIDTIDVSDATDEDDVPLLKLAKRHKKTKKRPSEKMTAINKIMLNKFRCEHCTYTAVDAADYKIHANTHTHVLHICDICTYTTSSWALITRHKEKHGNRNSKKMAKKYKCPLCNYSYKHNMSLVYHMSTHGDKSSYGCERCGFFSISQETAAKHREGCTGVKHACKFCSYSTVNRICLKRHMRKQHKDESYDGDYVPPGWV</sequence>
<keyword evidence="2" id="KW-0677">Repeat</keyword>
<evidence type="ECO:0000259" key="10">
    <source>
        <dbReference type="PROSITE" id="PS50950"/>
    </source>
</evidence>
<keyword evidence="12" id="KW-1185">Reference proteome</keyword>
<feature type="compositionally biased region" description="Basic and acidic residues" evidence="8">
    <location>
        <begin position="166"/>
        <end position="187"/>
    </location>
</feature>
<proteinExistence type="predicted"/>
<dbReference type="GO" id="GO:0003677">
    <property type="term" value="F:DNA binding"/>
    <property type="evidence" value="ECO:0007669"/>
    <property type="project" value="UniProtKB-UniRule"/>
</dbReference>
<dbReference type="Gene3D" id="6.20.210.20">
    <property type="entry name" value="THAP domain"/>
    <property type="match status" value="1"/>
</dbReference>
<keyword evidence="5 7" id="KW-0238">DNA-binding</keyword>
<evidence type="ECO:0000256" key="8">
    <source>
        <dbReference type="SAM" id="MobiDB-lite"/>
    </source>
</evidence>
<evidence type="ECO:0000313" key="11">
    <source>
        <dbReference type="EMBL" id="CAK1554466.1"/>
    </source>
</evidence>
<dbReference type="AlphaFoldDB" id="A0AAV1K1E5"/>
<feature type="domain" description="C2H2-type" evidence="9">
    <location>
        <begin position="392"/>
        <end position="419"/>
    </location>
</feature>
<comment type="caution">
    <text evidence="11">The sequence shown here is derived from an EMBL/GenBank/DDBJ whole genome shotgun (WGS) entry which is preliminary data.</text>
</comment>
<dbReference type="PANTHER" id="PTHR24403:SF67">
    <property type="entry name" value="FI01116P-RELATED"/>
    <property type="match status" value="1"/>
</dbReference>
<dbReference type="SUPFAM" id="SSF57716">
    <property type="entry name" value="Glucocorticoid receptor-like (DNA-binding domain)"/>
    <property type="match status" value="1"/>
</dbReference>
<dbReference type="PROSITE" id="PS50950">
    <property type="entry name" value="ZF_THAP"/>
    <property type="match status" value="1"/>
</dbReference>
<protein>
    <submittedName>
        <fullName evidence="11">Uncharacterized protein</fullName>
    </submittedName>
</protein>
<evidence type="ECO:0000256" key="5">
    <source>
        <dbReference type="ARBA" id="ARBA00023125"/>
    </source>
</evidence>
<evidence type="ECO:0000256" key="6">
    <source>
        <dbReference type="PROSITE-ProRule" id="PRU00042"/>
    </source>
</evidence>
<evidence type="ECO:0000256" key="2">
    <source>
        <dbReference type="ARBA" id="ARBA00022737"/>
    </source>
</evidence>
<dbReference type="PANTHER" id="PTHR24403">
    <property type="entry name" value="ZINC FINGER PROTEIN"/>
    <property type="match status" value="1"/>
</dbReference>
<dbReference type="GO" id="GO:0008270">
    <property type="term" value="F:zinc ion binding"/>
    <property type="evidence" value="ECO:0007669"/>
    <property type="project" value="UniProtKB-KW"/>
</dbReference>
<reference evidence="11 12" key="1">
    <citation type="submission" date="2023-11" db="EMBL/GenBank/DDBJ databases">
        <authorList>
            <person name="Okamura Y."/>
        </authorList>
    </citation>
    <scope>NUCLEOTIDE SEQUENCE [LARGE SCALE GENOMIC DNA]</scope>
</reference>
<dbReference type="SUPFAM" id="SSF57667">
    <property type="entry name" value="beta-beta-alpha zinc fingers"/>
    <property type="match status" value="1"/>
</dbReference>
<dbReference type="InterPro" id="IPR038441">
    <property type="entry name" value="THAP_Znf_sf"/>
</dbReference>
<dbReference type="Pfam" id="PF00096">
    <property type="entry name" value="zf-C2H2"/>
    <property type="match status" value="1"/>
</dbReference>
<evidence type="ECO:0000256" key="7">
    <source>
        <dbReference type="PROSITE-ProRule" id="PRU00309"/>
    </source>
</evidence>
<keyword evidence="3 6" id="KW-0863">Zinc-finger</keyword>
<dbReference type="EMBL" id="CAVLEF010000278">
    <property type="protein sequence ID" value="CAK1554466.1"/>
    <property type="molecule type" value="Genomic_DNA"/>
</dbReference>
<name>A0AAV1K1E5_9NEOP</name>
<evidence type="ECO:0000256" key="1">
    <source>
        <dbReference type="ARBA" id="ARBA00022723"/>
    </source>
</evidence>
<feature type="region of interest" description="Disordered" evidence="8">
    <location>
        <begin position="165"/>
        <end position="187"/>
    </location>
</feature>
<feature type="compositionally biased region" description="Basic and acidic residues" evidence="8">
    <location>
        <begin position="79"/>
        <end position="115"/>
    </location>
</feature>
<evidence type="ECO:0000256" key="4">
    <source>
        <dbReference type="ARBA" id="ARBA00022833"/>
    </source>
</evidence>
<dbReference type="InterPro" id="IPR036236">
    <property type="entry name" value="Znf_C2H2_sf"/>
</dbReference>
<dbReference type="PROSITE" id="PS00028">
    <property type="entry name" value="ZINC_FINGER_C2H2_1"/>
    <property type="match status" value="1"/>
</dbReference>
<keyword evidence="4" id="KW-0862">Zinc</keyword>
<dbReference type="Pfam" id="PF05485">
    <property type="entry name" value="THAP"/>
    <property type="match status" value="1"/>
</dbReference>
<feature type="domain" description="THAP-type" evidence="10">
    <location>
        <begin position="1"/>
        <end position="76"/>
    </location>
</feature>
<dbReference type="SMART" id="SM00355">
    <property type="entry name" value="ZnF_C2H2"/>
    <property type="match status" value="4"/>
</dbReference>